<dbReference type="GO" id="GO:0016020">
    <property type="term" value="C:membrane"/>
    <property type="evidence" value="ECO:0007669"/>
    <property type="project" value="TreeGrafter"/>
</dbReference>
<dbReference type="EMBL" id="RBIM01000005">
    <property type="protein sequence ID" value="RKQ95946.1"/>
    <property type="molecule type" value="Genomic_DNA"/>
</dbReference>
<gene>
    <name evidence="3" type="ORF">C7435_2191</name>
</gene>
<dbReference type="Proteomes" id="UP000273675">
    <property type="component" value="Unassembled WGS sequence"/>
</dbReference>
<feature type="transmembrane region" description="Helical" evidence="1">
    <location>
        <begin position="233"/>
        <end position="250"/>
    </location>
</feature>
<feature type="transmembrane region" description="Helical" evidence="1">
    <location>
        <begin position="184"/>
        <end position="201"/>
    </location>
</feature>
<dbReference type="PANTHER" id="PTHR23028:SF53">
    <property type="entry name" value="ACYL_TRANSF_3 DOMAIN-CONTAINING PROTEIN"/>
    <property type="match status" value="1"/>
</dbReference>
<keyword evidence="1" id="KW-1133">Transmembrane helix</keyword>
<sequence length="358" mass="38941">MITIGTAFAGRDNRLTPIRLVLAAAVLAEHAIIVTQGPTLPPPLVINGWSLSYAAVNAFFVLSGFLIADSLERRSNPFQFAAARMLRIWPALLALSLLAVLAIGPVVTDLSAASYFGSLQTLSFPVQVLGFLDTSQGPAGIFSDNPWAGEFSATLWTLRYEVLAYAGAALIFFSPLPWGRGAKLFLFVGVTAAYLVVRSFWSDAPAMIESGLRLASAFTLGMLVHVWREKIPVLPWPTLIVLPVWIALGSHPLAEVFLNLTLASILFAVAFAGLGRWPTGARLPDWSYGIYIWHYPVMQVVLYWYPAADPLEVAIYSIPVTLLISAASWSWIEKPSLAGKAGLGRWLELAFKGMRPSP</sequence>
<protein>
    <submittedName>
        <fullName evidence="3">Peptidoglycan/LPS O-acetylase OafA/YrhL</fullName>
    </submittedName>
</protein>
<keyword evidence="1" id="KW-0812">Transmembrane</keyword>
<dbReference type="InterPro" id="IPR002656">
    <property type="entry name" value="Acyl_transf_3_dom"/>
</dbReference>
<evidence type="ECO:0000313" key="4">
    <source>
        <dbReference type="Proteomes" id="UP000273675"/>
    </source>
</evidence>
<dbReference type="AlphaFoldDB" id="A0A495D2E8"/>
<name>A0A495D2E8_9PROT</name>
<feature type="transmembrane region" description="Helical" evidence="1">
    <location>
        <begin position="313"/>
        <end position="332"/>
    </location>
</feature>
<feature type="transmembrane region" description="Helical" evidence="1">
    <location>
        <begin position="286"/>
        <end position="307"/>
    </location>
</feature>
<dbReference type="Pfam" id="PF01757">
    <property type="entry name" value="Acyl_transf_3"/>
    <property type="match status" value="1"/>
</dbReference>
<evidence type="ECO:0000256" key="1">
    <source>
        <dbReference type="SAM" id="Phobius"/>
    </source>
</evidence>
<comment type="caution">
    <text evidence="3">The sequence shown here is derived from an EMBL/GenBank/DDBJ whole genome shotgun (WGS) entry which is preliminary data.</text>
</comment>
<dbReference type="InterPro" id="IPR050879">
    <property type="entry name" value="Acyltransferase_3"/>
</dbReference>
<reference evidence="3 4" key="1">
    <citation type="submission" date="2018-10" db="EMBL/GenBank/DDBJ databases">
        <title>Genomic Encyclopedia of Type Strains, Phase IV (KMG-IV): sequencing the most valuable type-strain genomes for metagenomic binning, comparative biology and taxonomic classification.</title>
        <authorList>
            <person name="Goeker M."/>
        </authorList>
    </citation>
    <scope>NUCLEOTIDE SEQUENCE [LARGE SCALE GENOMIC DNA]</scope>
    <source>
        <strain evidence="3 4">DSM 4734</strain>
    </source>
</reference>
<dbReference type="GO" id="GO:0009103">
    <property type="term" value="P:lipopolysaccharide biosynthetic process"/>
    <property type="evidence" value="ECO:0007669"/>
    <property type="project" value="TreeGrafter"/>
</dbReference>
<organism evidence="3 4">
    <name type="scientific">Maricaulis maris</name>
    <dbReference type="NCBI Taxonomy" id="74318"/>
    <lineage>
        <taxon>Bacteria</taxon>
        <taxon>Pseudomonadati</taxon>
        <taxon>Pseudomonadota</taxon>
        <taxon>Alphaproteobacteria</taxon>
        <taxon>Maricaulales</taxon>
        <taxon>Maricaulaceae</taxon>
        <taxon>Maricaulis</taxon>
    </lineage>
</organism>
<keyword evidence="1" id="KW-0472">Membrane</keyword>
<feature type="transmembrane region" description="Helical" evidence="1">
    <location>
        <begin position="153"/>
        <end position="172"/>
    </location>
</feature>
<feature type="transmembrane region" description="Helical" evidence="1">
    <location>
        <begin position="49"/>
        <end position="68"/>
    </location>
</feature>
<proteinExistence type="predicted"/>
<dbReference type="PANTHER" id="PTHR23028">
    <property type="entry name" value="ACETYLTRANSFERASE"/>
    <property type="match status" value="1"/>
</dbReference>
<evidence type="ECO:0000259" key="2">
    <source>
        <dbReference type="Pfam" id="PF01757"/>
    </source>
</evidence>
<accession>A0A495D2E8</accession>
<feature type="transmembrane region" description="Helical" evidence="1">
    <location>
        <begin position="256"/>
        <end position="274"/>
    </location>
</feature>
<feature type="transmembrane region" description="Helical" evidence="1">
    <location>
        <begin position="20"/>
        <end position="37"/>
    </location>
</feature>
<dbReference type="GO" id="GO:0016747">
    <property type="term" value="F:acyltransferase activity, transferring groups other than amino-acyl groups"/>
    <property type="evidence" value="ECO:0007669"/>
    <property type="project" value="InterPro"/>
</dbReference>
<evidence type="ECO:0000313" key="3">
    <source>
        <dbReference type="EMBL" id="RKQ95946.1"/>
    </source>
</evidence>
<feature type="domain" description="Acyltransferase 3" evidence="2">
    <location>
        <begin position="18"/>
        <end position="326"/>
    </location>
</feature>
<feature type="transmembrane region" description="Helical" evidence="1">
    <location>
        <begin position="88"/>
        <end position="107"/>
    </location>
</feature>